<organism evidence="6 7">
    <name type="scientific">Agromyces intestinalis</name>
    <dbReference type="NCBI Taxonomy" id="2592652"/>
    <lineage>
        <taxon>Bacteria</taxon>
        <taxon>Bacillati</taxon>
        <taxon>Actinomycetota</taxon>
        <taxon>Actinomycetes</taxon>
        <taxon>Micrococcales</taxon>
        <taxon>Microbacteriaceae</taxon>
        <taxon>Agromyces</taxon>
    </lineage>
</organism>
<evidence type="ECO:0000256" key="3">
    <source>
        <dbReference type="ARBA" id="ARBA00048132"/>
    </source>
</evidence>
<dbReference type="KEGG" id="ail:FLP10_10670"/>
<evidence type="ECO:0000256" key="1">
    <source>
        <dbReference type="ARBA" id="ARBA00022630"/>
    </source>
</evidence>
<dbReference type="PRINTS" id="PR00469">
    <property type="entry name" value="PNDRDTASEII"/>
</dbReference>
<evidence type="ECO:0000313" key="7">
    <source>
        <dbReference type="Proteomes" id="UP000324678"/>
    </source>
</evidence>
<dbReference type="InterPro" id="IPR036188">
    <property type="entry name" value="FAD/NAD-bd_sf"/>
</dbReference>
<dbReference type="AlphaFoldDB" id="A0A5C1YI84"/>
<dbReference type="RefSeq" id="WP_149160838.1">
    <property type="nucleotide sequence ID" value="NZ_CP043505.1"/>
</dbReference>
<comment type="catalytic activity">
    <reaction evidence="3">
        <text>[thioredoxin]-dithiol + NADP(+) = [thioredoxin]-disulfide + NADPH + H(+)</text>
        <dbReference type="Rhea" id="RHEA:20345"/>
        <dbReference type="Rhea" id="RHEA-COMP:10698"/>
        <dbReference type="Rhea" id="RHEA-COMP:10700"/>
        <dbReference type="ChEBI" id="CHEBI:15378"/>
        <dbReference type="ChEBI" id="CHEBI:29950"/>
        <dbReference type="ChEBI" id="CHEBI:50058"/>
        <dbReference type="ChEBI" id="CHEBI:57783"/>
        <dbReference type="ChEBI" id="CHEBI:58349"/>
        <dbReference type="EC" id="1.8.1.9"/>
    </reaction>
</comment>
<feature type="domain" description="FAD/NAD(P)-binding" evidence="5">
    <location>
        <begin position="22"/>
        <end position="296"/>
    </location>
</feature>
<dbReference type="PANTHER" id="PTHR48105">
    <property type="entry name" value="THIOREDOXIN REDUCTASE 1-RELATED-RELATED"/>
    <property type="match status" value="1"/>
</dbReference>
<feature type="compositionally biased region" description="Polar residues" evidence="4">
    <location>
        <begin position="1"/>
        <end position="17"/>
    </location>
</feature>
<dbReference type="Gene3D" id="3.50.50.60">
    <property type="entry name" value="FAD/NAD(P)-binding domain"/>
    <property type="match status" value="2"/>
</dbReference>
<evidence type="ECO:0000256" key="4">
    <source>
        <dbReference type="SAM" id="MobiDB-lite"/>
    </source>
</evidence>
<dbReference type="SUPFAM" id="SSF51905">
    <property type="entry name" value="FAD/NAD(P)-binding domain"/>
    <property type="match status" value="1"/>
</dbReference>
<gene>
    <name evidence="6" type="ORF">FLP10_10670</name>
</gene>
<dbReference type="PRINTS" id="PR00368">
    <property type="entry name" value="FADPNR"/>
</dbReference>
<dbReference type="InterPro" id="IPR023753">
    <property type="entry name" value="FAD/NAD-binding_dom"/>
</dbReference>
<accession>A0A5C1YI84</accession>
<evidence type="ECO:0000256" key="2">
    <source>
        <dbReference type="ARBA" id="ARBA00023002"/>
    </source>
</evidence>
<sequence>MTAPSPNRTQPTGSGSAPRSFDIGIVGGGAAGLSAALMLGRARRSVVVIDSGRPRNRFAPHMHGVLGHDGRPPLELLARGRAEARGYGVEFAEGEVSAVERVAGGFLLRGAHEVLVRRVVVATGLVDELPAIPGLEAMWGTSAVACPYCDGWEVRDRPLGVIATSPMSRNQAQLLRQWTEDLTVFGAVEAGIPEAELRAFAMRGIRVAPPATEVSGRLGAVRVSTAEGEHRVDRLFVGARPRPVDALLSHLGCDTQQTPMGTVVATDDSGQTSVKGVWAVGNVADLKALVPMALGAGVHTATQINISLLEEEIARALASDASRED</sequence>
<dbReference type="GO" id="GO:0004791">
    <property type="term" value="F:thioredoxin-disulfide reductase (NADPH) activity"/>
    <property type="evidence" value="ECO:0007669"/>
    <property type="project" value="UniProtKB-EC"/>
</dbReference>
<reference evidence="6 7" key="1">
    <citation type="submission" date="2019-09" db="EMBL/GenBank/DDBJ databases">
        <title>Genome sequencing of strain KACC 19306.</title>
        <authorList>
            <person name="Heo J."/>
            <person name="Kim S.-J."/>
            <person name="Kim J.-S."/>
            <person name="Hong S.-B."/>
            <person name="Kwon S.-W."/>
        </authorList>
    </citation>
    <scope>NUCLEOTIDE SEQUENCE [LARGE SCALE GENOMIC DNA]</scope>
    <source>
        <strain evidence="6 7">KACC 19306</strain>
    </source>
</reference>
<keyword evidence="7" id="KW-1185">Reference proteome</keyword>
<dbReference type="Proteomes" id="UP000324678">
    <property type="component" value="Chromosome"/>
</dbReference>
<evidence type="ECO:0000313" key="6">
    <source>
        <dbReference type="EMBL" id="QEO14819.1"/>
    </source>
</evidence>
<dbReference type="OrthoDB" id="9786503at2"/>
<evidence type="ECO:0000259" key="5">
    <source>
        <dbReference type="Pfam" id="PF07992"/>
    </source>
</evidence>
<dbReference type="InterPro" id="IPR050097">
    <property type="entry name" value="Ferredoxin-NADP_redctase_2"/>
</dbReference>
<dbReference type="EMBL" id="CP043505">
    <property type="protein sequence ID" value="QEO14819.1"/>
    <property type="molecule type" value="Genomic_DNA"/>
</dbReference>
<proteinExistence type="predicted"/>
<feature type="region of interest" description="Disordered" evidence="4">
    <location>
        <begin position="1"/>
        <end position="20"/>
    </location>
</feature>
<dbReference type="Pfam" id="PF07992">
    <property type="entry name" value="Pyr_redox_2"/>
    <property type="match status" value="1"/>
</dbReference>
<protein>
    <submittedName>
        <fullName evidence="6">NAD(P)/FAD-dependent oxidoreductase</fullName>
    </submittedName>
</protein>
<keyword evidence="1" id="KW-0285">Flavoprotein</keyword>
<name>A0A5C1YI84_9MICO</name>
<keyword evidence="2" id="KW-0560">Oxidoreductase</keyword>